<evidence type="ECO:0000256" key="6">
    <source>
        <dbReference type="RuleBase" id="RU362030"/>
    </source>
</evidence>
<dbReference type="Gene3D" id="3.40.50.150">
    <property type="entry name" value="Vaccinia Virus protein VP39"/>
    <property type="match status" value="1"/>
</dbReference>
<comment type="caution">
    <text evidence="7">The sequence shown here is derived from an EMBL/GenBank/DDBJ whole genome shotgun (WGS) entry which is preliminary data.</text>
</comment>
<evidence type="ECO:0000256" key="3">
    <source>
        <dbReference type="ARBA" id="ARBA00022603"/>
    </source>
</evidence>
<dbReference type="PANTHER" id="PTHR43619:SF2">
    <property type="entry name" value="S-ADENOSYL-L-METHIONINE-DEPENDENT METHYLTRANSFERASES SUPERFAMILY PROTEIN"/>
    <property type="match status" value="1"/>
</dbReference>
<accession>A0A3E0HPF4</accession>
<evidence type="ECO:0000313" key="7">
    <source>
        <dbReference type="EMBL" id="REH48180.1"/>
    </source>
</evidence>
<dbReference type="Pfam" id="PF04072">
    <property type="entry name" value="LCM"/>
    <property type="match status" value="1"/>
</dbReference>
<evidence type="ECO:0000313" key="8">
    <source>
        <dbReference type="Proteomes" id="UP000256269"/>
    </source>
</evidence>
<name>A0A3E0HPF4_9PSEU</name>
<organism evidence="7 8">
    <name type="scientific">Kutzneria buriramensis</name>
    <dbReference type="NCBI Taxonomy" id="1045776"/>
    <lineage>
        <taxon>Bacteria</taxon>
        <taxon>Bacillati</taxon>
        <taxon>Actinomycetota</taxon>
        <taxon>Actinomycetes</taxon>
        <taxon>Pseudonocardiales</taxon>
        <taxon>Pseudonocardiaceae</taxon>
        <taxon>Kutzneria</taxon>
    </lineage>
</organism>
<dbReference type="Proteomes" id="UP000256269">
    <property type="component" value="Unassembled WGS sequence"/>
</dbReference>
<dbReference type="RefSeq" id="WP_246015116.1">
    <property type="nucleotide sequence ID" value="NZ_CP144375.1"/>
</dbReference>
<dbReference type="EC" id="2.1.1.-" evidence="6"/>
<dbReference type="InterPro" id="IPR029063">
    <property type="entry name" value="SAM-dependent_MTases_sf"/>
</dbReference>
<protein>
    <recommendedName>
        <fullName evidence="6">S-adenosyl-L-methionine-dependent methyltransferase</fullName>
        <ecNumber evidence="6">2.1.1.-</ecNumber>
    </recommendedName>
</protein>
<gene>
    <name evidence="7" type="ORF">BCF44_10538</name>
</gene>
<dbReference type="GO" id="GO:0032259">
    <property type="term" value="P:methylation"/>
    <property type="evidence" value="ECO:0007669"/>
    <property type="project" value="UniProtKB-KW"/>
</dbReference>
<comment type="similarity">
    <text evidence="2 6">Belongs to the UPF0677 family.</text>
</comment>
<evidence type="ECO:0000256" key="1">
    <source>
        <dbReference type="ARBA" id="ARBA00003907"/>
    </source>
</evidence>
<dbReference type="SUPFAM" id="SSF53335">
    <property type="entry name" value="S-adenosyl-L-methionine-dependent methyltransferases"/>
    <property type="match status" value="1"/>
</dbReference>
<dbReference type="EMBL" id="QUNO01000005">
    <property type="protein sequence ID" value="REH48180.1"/>
    <property type="molecule type" value="Genomic_DNA"/>
</dbReference>
<keyword evidence="4 7" id="KW-0808">Transferase</keyword>
<dbReference type="AlphaFoldDB" id="A0A3E0HPF4"/>
<keyword evidence="5 6" id="KW-0949">S-adenosyl-L-methionine</keyword>
<evidence type="ECO:0000256" key="4">
    <source>
        <dbReference type="ARBA" id="ARBA00022679"/>
    </source>
</evidence>
<comment type="function">
    <text evidence="1 6">Exhibits S-adenosyl-L-methionine-dependent methyltransferase activity.</text>
</comment>
<keyword evidence="8" id="KW-1185">Reference proteome</keyword>
<dbReference type="GO" id="GO:0008168">
    <property type="term" value="F:methyltransferase activity"/>
    <property type="evidence" value="ECO:0007669"/>
    <property type="project" value="UniProtKB-UniRule"/>
</dbReference>
<reference evidence="7 8" key="1">
    <citation type="submission" date="2018-08" db="EMBL/GenBank/DDBJ databases">
        <title>Genomic Encyclopedia of Archaeal and Bacterial Type Strains, Phase II (KMG-II): from individual species to whole genera.</title>
        <authorList>
            <person name="Goeker M."/>
        </authorList>
    </citation>
    <scope>NUCLEOTIDE SEQUENCE [LARGE SCALE GENOMIC DNA]</scope>
    <source>
        <strain evidence="7 8">DSM 45791</strain>
    </source>
</reference>
<dbReference type="NCBIfam" id="TIGR00027">
    <property type="entry name" value="mthyl_TIGR00027"/>
    <property type="match status" value="1"/>
</dbReference>
<dbReference type="InterPro" id="IPR007213">
    <property type="entry name" value="Ppm1/Ppm2/Tcmp"/>
</dbReference>
<keyword evidence="3 6" id="KW-0489">Methyltransferase</keyword>
<sequence length="263" mass="28542">MNQLDQVALTGRLTAALRARESERPDRLFTDPYASRLAGAEGFRLLAEFGDNSTIAVRTKFLDDKLSGLGARQLVIVAAGMDSRAYRLPALADTVTYELDRPEVLGLKESLISAPPVGVRHSVGVDLAGEWRSPLLAAGFDAGRTTAWVVEGLTQYLRGDDVDRLLDGITALSAPGSQLLLDVVGQSLLDSAAMRPMLDRFAALDMTWRWGTDDPESLLGRRGWSCEVSLIGSVGTAYGRWPYPEVPRNTPGVGHGYLIHAHR</sequence>
<proteinExistence type="inferred from homology"/>
<evidence type="ECO:0000256" key="2">
    <source>
        <dbReference type="ARBA" id="ARBA00008138"/>
    </source>
</evidence>
<dbReference type="InterPro" id="IPR011610">
    <property type="entry name" value="SAM_mthyl_Trfase_ML2640-like"/>
</dbReference>
<dbReference type="PANTHER" id="PTHR43619">
    <property type="entry name" value="S-ADENOSYL-L-METHIONINE-DEPENDENT METHYLTRANSFERASE YKTD-RELATED"/>
    <property type="match status" value="1"/>
</dbReference>
<evidence type="ECO:0000256" key="5">
    <source>
        <dbReference type="ARBA" id="ARBA00022691"/>
    </source>
</evidence>